<organism evidence="1">
    <name type="scientific">Tanacetum cinerariifolium</name>
    <name type="common">Dalmatian daisy</name>
    <name type="synonym">Chrysanthemum cinerariifolium</name>
    <dbReference type="NCBI Taxonomy" id="118510"/>
    <lineage>
        <taxon>Eukaryota</taxon>
        <taxon>Viridiplantae</taxon>
        <taxon>Streptophyta</taxon>
        <taxon>Embryophyta</taxon>
        <taxon>Tracheophyta</taxon>
        <taxon>Spermatophyta</taxon>
        <taxon>Magnoliopsida</taxon>
        <taxon>eudicotyledons</taxon>
        <taxon>Gunneridae</taxon>
        <taxon>Pentapetalae</taxon>
        <taxon>asterids</taxon>
        <taxon>campanulids</taxon>
        <taxon>Asterales</taxon>
        <taxon>Asteraceae</taxon>
        <taxon>Asteroideae</taxon>
        <taxon>Anthemideae</taxon>
        <taxon>Anthemidinae</taxon>
        <taxon>Tanacetum</taxon>
    </lineage>
</organism>
<keyword evidence="1" id="KW-0695">RNA-directed DNA polymerase</keyword>
<feature type="non-terminal residue" evidence="1">
    <location>
        <position position="477"/>
    </location>
</feature>
<keyword evidence="1" id="KW-0808">Transferase</keyword>
<protein>
    <submittedName>
        <fullName evidence="1">Reverse transcriptase domain-containing protein</fullName>
    </submittedName>
</protein>
<dbReference type="EMBL" id="BKCJ010000468">
    <property type="protein sequence ID" value="GEU33466.1"/>
    <property type="molecule type" value="Genomic_DNA"/>
</dbReference>
<comment type="caution">
    <text evidence="1">The sequence shown here is derived from an EMBL/GenBank/DDBJ whole genome shotgun (WGS) entry which is preliminary data.</text>
</comment>
<name>A0A6L2J981_TANCI</name>
<accession>A0A6L2J981</accession>
<proteinExistence type="predicted"/>
<keyword evidence="1" id="KW-0548">Nucleotidyltransferase</keyword>
<dbReference type="PANTHER" id="PTHR33067:SF9">
    <property type="entry name" value="RNA-DIRECTED DNA POLYMERASE"/>
    <property type="match status" value="1"/>
</dbReference>
<dbReference type="Gene3D" id="2.40.70.10">
    <property type="entry name" value="Acid Proteases"/>
    <property type="match status" value="1"/>
</dbReference>
<dbReference type="AlphaFoldDB" id="A0A6L2J981"/>
<evidence type="ECO:0000313" key="1">
    <source>
        <dbReference type="EMBL" id="GEU33466.1"/>
    </source>
</evidence>
<dbReference type="PANTHER" id="PTHR33067">
    <property type="entry name" value="RNA-DIRECTED DNA POLYMERASE-RELATED"/>
    <property type="match status" value="1"/>
</dbReference>
<dbReference type="GO" id="GO:0003964">
    <property type="term" value="F:RNA-directed DNA polymerase activity"/>
    <property type="evidence" value="ECO:0007669"/>
    <property type="project" value="UniProtKB-KW"/>
</dbReference>
<sequence length="477" mass="52054">MAELLRAPTEGYAEAIVDRFKDLLGACPYHGFTELHQLDTFYNGLNPFDQDSLNSATSGNLLERSTQDALKIIENKSRVRNSRNNPIVSQVKASNVDSSEMAKLTDAVTLHQLDTFYNGLNPFDQDSLNSATGGNLLERSTQDALKIIENKSRVQNSRNNPIVSQVKASNVDSSEMAKLTDAVTQVTSVVATMMKQIQTPTPAFVKAVEESCVTCGGAHSYRQCPATNGNTFTGYHDNIQGYVSAAASMFGQFMKMNTASSSGLGSLPSNTVPNPQEDLKAITTQSGVTLVGPLVSPPPSPSNENCSAVILKKLPEKLKDTGRFLIPCEFHGLDSCMALADLEASINLMPLSMWKTISLLELSTTRMALELATRTVAIPAGIVEDVFVQVGKFTFPADFVVVDYEVDPRVPLILGRPFLRTAHALVDVHGEKLTLQISDEELVFNVEIASKYPQKHSDKSIHKIDILNTTCEDHFHE</sequence>
<gene>
    <name evidence="1" type="ORF">Tci_005444</name>
</gene>
<reference evidence="1" key="1">
    <citation type="journal article" date="2019" name="Sci. Rep.">
        <title>Draft genome of Tanacetum cinerariifolium, the natural source of mosquito coil.</title>
        <authorList>
            <person name="Yamashiro T."/>
            <person name="Shiraishi A."/>
            <person name="Satake H."/>
            <person name="Nakayama K."/>
        </authorList>
    </citation>
    <scope>NUCLEOTIDE SEQUENCE</scope>
</reference>
<dbReference type="InterPro" id="IPR021109">
    <property type="entry name" value="Peptidase_aspartic_dom_sf"/>
</dbReference>
<dbReference type="CDD" id="cd00303">
    <property type="entry name" value="retropepsin_like"/>
    <property type="match status" value="1"/>
</dbReference>